<organism evidence="3 4">
    <name type="scientific">Vibrio agarilyticus</name>
    <dbReference type="NCBI Taxonomy" id="2726741"/>
    <lineage>
        <taxon>Bacteria</taxon>
        <taxon>Pseudomonadati</taxon>
        <taxon>Pseudomonadota</taxon>
        <taxon>Gammaproteobacteria</taxon>
        <taxon>Vibrionales</taxon>
        <taxon>Vibrionaceae</taxon>
        <taxon>Vibrio</taxon>
    </lineage>
</organism>
<dbReference type="SUPFAM" id="SSF53067">
    <property type="entry name" value="Actin-like ATPase domain"/>
    <property type="match status" value="2"/>
</dbReference>
<dbReference type="InterPro" id="IPR013126">
    <property type="entry name" value="Hsp_70_fam"/>
</dbReference>
<dbReference type="Pfam" id="PF00012">
    <property type="entry name" value="HSP70"/>
    <property type="match status" value="1"/>
</dbReference>
<dbReference type="EMBL" id="JABAIK010000020">
    <property type="protein sequence ID" value="NLS14398.1"/>
    <property type="molecule type" value="Genomic_DNA"/>
</dbReference>
<dbReference type="InterPro" id="IPR021030">
    <property type="entry name" value="DUF3731"/>
</dbReference>
<evidence type="ECO:0000313" key="3">
    <source>
        <dbReference type="EMBL" id="NLS14398.1"/>
    </source>
</evidence>
<dbReference type="Proteomes" id="UP000535589">
    <property type="component" value="Unassembled WGS sequence"/>
</dbReference>
<evidence type="ECO:0000313" key="4">
    <source>
        <dbReference type="Proteomes" id="UP000535589"/>
    </source>
</evidence>
<reference evidence="3 4" key="1">
    <citation type="submission" date="2020-04" db="EMBL/GenBank/DDBJ databases">
        <title>Vibrio sp. SM6, a novel species isolated from seawater.</title>
        <authorList>
            <person name="Wang X."/>
        </authorList>
    </citation>
    <scope>NUCLEOTIDE SEQUENCE [LARGE SCALE GENOMIC DNA]</scope>
    <source>
        <strain evidence="3 4">SM6</strain>
    </source>
</reference>
<protein>
    <submittedName>
        <fullName evidence="3">Hsp70 family protein</fullName>
    </submittedName>
</protein>
<dbReference type="GO" id="GO:0140662">
    <property type="term" value="F:ATP-dependent protein folding chaperone"/>
    <property type="evidence" value="ECO:0007669"/>
    <property type="project" value="InterPro"/>
</dbReference>
<keyword evidence="1" id="KW-0547">Nucleotide-binding</keyword>
<dbReference type="RefSeq" id="WP_168837493.1">
    <property type="nucleotide sequence ID" value="NZ_JABAIK010000020.1"/>
</dbReference>
<name>A0A7X8TU92_9VIBR</name>
<dbReference type="CDD" id="cd10170">
    <property type="entry name" value="ASKHA_NBD_HSP70"/>
    <property type="match status" value="1"/>
</dbReference>
<evidence type="ECO:0000256" key="2">
    <source>
        <dbReference type="ARBA" id="ARBA00022840"/>
    </source>
</evidence>
<dbReference type="PANTHER" id="PTHR42749">
    <property type="entry name" value="CELL SHAPE-DETERMINING PROTEIN MREB"/>
    <property type="match status" value="1"/>
</dbReference>
<keyword evidence="2" id="KW-0067">ATP-binding</keyword>
<evidence type="ECO:0000256" key="1">
    <source>
        <dbReference type="ARBA" id="ARBA00022741"/>
    </source>
</evidence>
<dbReference type="InterPro" id="IPR043129">
    <property type="entry name" value="ATPase_NBD"/>
</dbReference>
<dbReference type="AlphaFoldDB" id="A0A7X8TU92"/>
<dbReference type="Gene3D" id="3.30.420.40">
    <property type="match status" value="1"/>
</dbReference>
<accession>A0A7X8TU92</accession>
<dbReference type="GO" id="GO:0005524">
    <property type="term" value="F:ATP binding"/>
    <property type="evidence" value="ECO:0007669"/>
    <property type="project" value="UniProtKB-KW"/>
</dbReference>
<keyword evidence="4" id="KW-1185">Reference proteome</keyword>
<dbReference type="Pfam" id="PF12531">
    <property type="entry name" value="DUF3731"/>
    <property type="match status" value="1"/>
</dbReference>
<dbReference type="PANTHER" id="PTHR42749:SF1">
    <property type="entry name" value="CELL SHAPE-DETERMINING PROTEIN MREB"/>
    <property type="match status" value="1"/>
</dbReference>
<dbReference type="PRINTS" id="PR00301">
    <property type="entry name" value="HEATSHOCK70"/>
</dbReference>
<gene>
    <name evidence="3" type="ORF">HGP28_16075</name>
</gene>
<comment type="caution">
    <text evidence="3">The sequence shown here is derived from an EMBL/GenBank/DDBJ whole genome shotgun (WGS) entry which is preliminary data.</text>
</comment>
<proteinExistence type="predicted"/>
<sequence>MAAPKYLVGIDLGTTNTVVAYCEQQADLNSSPVSLFDIDQLIGPGEVARRPLLPSFRYHPAAAQVSKSDLVLPWEHQAVSGDIDQVIIGEWARELGAKVEGRQVSSAKSWLSHSGVDRQSDILPWAGAQDVEKVSPVIASASYLNHIRQAWDHRHPQHPLAKQEVVITVPASFDEAARNFTLQAAKLAGLNNILLLEEPQAVCYDWYARYQATAAQQLERVPLILVCDVGGGTTDLSLIAASSHQDSLALDRIGIGEHLMLGGDNIDLALAHLAEQRLENSGRLNAANLSKLIQQTRRAKEQLLADNAPNEVKITLLGSGSKLLGGTKSAPLTKADVNTIALNGFFPLSEFSETPDKRRRAVVEFGLPYAADAAVSKHIAEFLHQHQGVSQQALSADDDGVLSETTPALPVGLLLNGGVFNSALITERLVNLLSHWRGTPITLLDNPHPDLAVAFGAVAYAKARHGAQLKIGGGAARSYFLQLPEKKGLGQALCLLAKGTEEGDEIRLTGRRFSLTLGEPVHFHLLTSTFDSLKTSSSSEQRIQNGQLYPIEADTFQQLPPYVATLDGQGAALHANQKERVEVQIACQLTEVGTLKLECVAIDDESQRWQMEFELRQASHNTEDSALPKQLAASLSLITHAYSGNKKASDNREIKTLTKTLEKQLGKRDEWDFATLRQLFDTLQPGAKRRRRSEAHEKQWLRLAGYALRPGFGAPTDSWRIEHVWRLYAQSIQFKNQQGWTDWWVFWRRVSGGLNQEQQETILGDIAKYLHPGAMKNPQSAKTAHEMGYDAIVRLAAALENLHFDDKVLLGSWFLSKALNLTQFEQAHWWALGRVAARVPLYGSQHNVVPREQVTQWLHKMLDVDWQKEPMAGFAAVMMSRKTGDRTLDIDDDMRSNILEKLRSSRLPESWLTLVESVQTLSETESKRAFGDALPHGLTLLT</sequence>